<protein>
    <recommendedName>
        <fullName evidence="2">Zinc knuckle CX2CX4HX4C domain-containing protein</fullName>
    </recommendedName>
</protein>
<dbReference type="InterPro" id="IPR025836">
    <property type="entry name" value="Zn_knuckle_CX2CX4HX4C"/>
</dbReference>
<organism evidence="3">
    <name type="scientific">Fagus sylvatica</name>
    <name type="common">Beechnut</name>
    <dbReference type="NCBI Taxonomy" id="28930"/>
    <lineage>
        <taxon>Eukaryota</taxon>
        <taxon>Viridiplantae</taxon>
        <taxon>Streptophyta</taxon>
        <taxon>Embryophyta</taxon>
        <taxon>Tracheophyta</taxon>
        <taxon>Spermatophyta</taxon>
        <taxon>Magnoliopsida</taxon>
        <taxon>eudicotyledons</taxon>
        <taxon>Gunneridae</taxon>
        <taxon>Pentapetalae</taxon>
        <taxon>rosids</taxon>
        <taxon>fabids</taxon>
        <taxon>Fagales</taxon>
        <taxon>Fagaceae</taxon>
        <taxon>Fagus</taxon>
    </lineage>
</organism>
<name>A0A2N9FQB4_FAGSY</name>
<dbReference type="EMBL" id="OIVN01001031">
    <property type="protein sequence ID" value="SPC88934.1"/>
    <property type="molecule type" value="Genomic_DNA"/>
</dbReference>
<reference evidence="3" key="1">
    <citation type="submission" date="2018-02" db="EMBL/GenBank/DDBJ databases">
        <authorList>
            <person name="Cohen D.B."/>
            <person name="Kent A.D."/>
        </authorList>
    </citation>
    <scope>NUCLEOTIDE SEQUENCE</scope>
</reference>
<proteinExistence type="predicted"/>
<accession>A0A2N9FQB4</accession>
<feature type="region of interest" description="Disordered" evidence="1">
    <location>
        <begin position="67"/>
        <end position="109"/>
    </location>
</feature>
<feature type="domain" description="Zinc knuckle CX2CX4HX4C" evidence="2">
    <location>
        <begin position="4"/>
        <end position="29"/>
    </location>
</feature>
<dbReference type="AlphaFoldDB" id="A0A2N9FQB4"/>
<sequence length="292" mass="33045">MKGWVAFRYERLPNFCYWCGCLDHGEKDYDVGLQQRQSSDKKEYQFGAWLRATSDHPPYKMVVIVPGNQPKCRDKSTRNEPPKHQPATETEELTNDRCENGKSPDNTVDDPEYEMEIEHNPVFPILDQVQKSNAEIFSDQLKEIDQAINYMPYGENTTEQNSGQSCIENLLIDHGLKSAGPKAHSVSLFSSPTRRRLKDISNGPCNNQEPKSSITKWKKLAIAHKPTSGPLTIVQPLKRDHLLIEEDLVQGKRLRAGLDQCNFGNTFTIDNTLECMPTKILAAASSQPCQKP</sequence>
<gene>
    <name evidence="3" type="ORF">FSB_LOCUS16816</name>
</gene>
<evidence type="ECO:0000256" key="1">
    <source>
        <dbReference type="SAM" id="MobiDB-lite"/>
    </source>
</evidence>
<evidence type="ECO:0000259" key="2">
    <source>
        <dbReference type="Pfam" id="PF14392"/>
    </source>
</evidence>
<dbReference type="Pfam" id="PF14392">
    <property type="entry name" value="zf-CCHC_4"/>
    <property type="match status" value="1"/>
</dbReference>
<feature type="compositionally biased region" description="Basic and acidic residues" evidence="1">
    <location>
        <begin position="71"/>
        <end position="83"/>
    </location>
</feature>
<evidence type="ECO:0000313" key="3">
    <source>
        <dbReference type="EMBL" id="SPC88934.1"/>
    </source>
</evidence>